<dbReference type="PANTHER" id="PTHR24376:SF235">
    <property type="entry name" value="C2H2-TYPE DOMAIN-CONTAINING PROTEIN"/>
    <property type="match status" value="1"/>
</dbReference>
<dbReference type="OrthoDB" id="3437960at2759"/>
<comment type="subcellular location">
    <subcellularLocation>
        <location evidence="1">Nucleus</location>
    </subcellularLocation>
</comment>
<organism evidence="9 10">
    <name type="scientific">Brenthis ino</name>
    <name type="common">lesser marbled fritillary</name>
    <dbReference type="NCBI Taxonomy" id="405034"/>
    <lineage>
        <taxon>Eukaryota</taxon>
        <taxon>Metazoa</taxon>
        <taxon>Ecdysozoa</taxon>
        <taxon>Arthropoda</taxon>
        <taxon>Hexapoda</taxon>
        <taxon>Insecta</taxon>
        <taxon>Pterygota</taxon>
        <taxon>Neoptera</taxon>
        <taxon>Endopterygota</taxon>
        <taxon>Lepidoptera</taxon>
        <taxon>Glossata</taxon>
        <taxon>Ditrysia</taxon>
        <taxon>Papilionoidea</taxon>
        <taxon>Nymphalidae</taxon>
        <taxon>Heliconiinae</taxon>
        <taxon>Argynnini</taxon>
        <taxon>Brenthis</taxon>
    </lineage>
</organism>
<evidence type="ECO:0000256" key="4">
    <source>
        <dbReference type="ARBA" id="ARBA00022771"/>
    </source>
</evidence>
<gene>
    <name evidence="9" type="ORF">BINO364_LOCUS15913</name>
</gene>
<feature type="domain" description="C2H2-type" evidence="8">
    <location>
        <begin position="327"/>
        <end position="355"/>
    </location>
</feature>
<dbReference type="GO" id="GO:0005634">
    <property type="term" value="C:nucleus"/>
    <property type="evidence" value="ECO:0007669"/>
    <property type="project" value="UniProtKB-SubCell"/>
</dbReference>
<evidence type="ECO:0000256" key="2">
    <source>
        <dbReference type="ARBA" id="ARBA00022723"/>
    </source>
</evidence>
<keyword evidence="4 7" id="KW-0863">Zinc-finger</keyword>
<feature type="domain" description="C2H2-type" evidence="8">
    <location>
        <begin position="218"/>
        <end position="246"/>
    </location>
</feature>
<protein>
    <recommendedName>
        <fullName evidence="8">C2H2-type domain-containing protein</fullName>
    </recommendedName>
</protein>
<evidence type="ECO:0000256" key="5">
    <source>
        <dbReference type="ARBA" id="ARBA00022833"/>
    </source>
</evidence>
<evidence type="ECO:0000313" key="10">
    <source>
        <dbReference type="Proteomes" id="UP000838878"/>
    </source>
</evidence>
<proteinExistence type="predicted"/>
<feature type="domain" description="C2H2-type" evidence="8">
    <location>
        <begin position="248"/>
        <end position="275"/>
    </location>
</feature>
<feature type="domain" description="C2H2-type" evidence="8">
    <location>
        <begin position="415"/>
        <end position="443"/>
    </location>
</feature>
<accession>A0A8J9YMK9</accession>
<feature type="domain" description="C2H2-type" evidence="8">
    <location>
        <begin position="504"/>
        <end position="531"/>
    </location>
</feature>
<evidence type="ECO:0000256" key="1">
    <source>
        <dbReference type="ARBA" id="ARBA00004123"/>
    </source>
</evidence>
<reference evidence="9" key="1">
    <citation type="submission" date="2021-12" db="EMBL/GenBank/DDBJ databases">
        <authorList>
            <person name="Martin H S."/>
        </authorList>
    </citation>
    <scope>NUCLEOTIDE SEQUENCE</scope>
</reference>
<feature type="non-terminal residue" evidence="9">
    <location>
        <position position="531"/>
    </location>
</feature>
<dbReference type="PANTHER" id="PTHR24376">
    <property type="entry name" value="ZINC FINGER PROTEIN"/>
    <property type="match status" value="1"/>
</dbReference>
<dbReference type="SUPFAM" id="SSF57667">
    <property type="entry name" value="beta-beta-alpha zinc fingers"/>
    <property type="match status" value="2"/>
</dbReference>
<dbReference type="GO" id="GO:0000978">
    <property type="term" value="F:RNA polymerase II cis-regulatory region sequence-specific DNA binding"/>
    <property type="evidence" value="ECO:0007669"/>
    <property type="project" value="TreeGrafter"/>
</dbReference>
<dbReference type="GO" id="GO:0008270">
    <property type="term" value="F:zinc ion binding"/>
    <property type="evidence" value="ECO:0007669"/>
    <property type="project" value="UniProtKB-KW"/>
</dbReference>
<evidence type="ECO:0000256" key="6">
    <source>
        <dbReference type="ARBA" id="ARBA00023242"/>
    </source>
</evidence>
<dbReference type="Proteomes" id="UP000838878">
    <property type="component" value="Chromosome 9"/>
</dbReference>
<dbReference type="FunFam" id="3.30.160.60:FF:002349">
    <property type="entry name" value="Zinc finger and BTB domain-containing 40"/>
    <property type="match status" value="1"/>
</dbReference>
<dbReference type="AlphaFoldDB" id="A0A8J9YMK9"/>
<dbReference type="InterPro" id="IPR013087">
    <property type="entry name" value="Znf_C2H2_type"/>
</dbReference>
<name>A0A8J9YMK9_9NEOP</name>
<keyword evidence="3" id="KW-0677">Repeat</keyword>
<dbReference type="SMART" id="SM00355">
    <property type="entry name" value="ZnF_C2H2"/>
    <property type="match status" value="11"/>
</dbReference>
<keyword evidence="10" id="KW-1185">Reference proteome</keyword>
<evidence type="ECO:0000313" key="9">
    <source>
        <dbReference type="EMBL" id="CAH0730996.1"/>
    </source>
</evidence>
<keyword evidence="5" id="KW-0862">Zinc</keyword>
<keyword evidence="6" id="KW-0539">Nucleus</keyword>
<dbReference type="InterPro" id="IPR036236">
    <property type="entry name" value="Znf_C2H2_sf"/>
</dbReference>
<keyword evidence="2" id="KW-0479">Metal-binding</keyword>
<sequence length="531" mass="63178">MEDEIRNISILTSTDIPKMCWECRAMLRKIVKFQERIKAAYKYFTSGKSTRRINLLSGLSYSYTDQYISAQHEDDNIQDLKDIKYDELIADIQTDNISVKEEELSDSKYDEIDDVKHINYDVEIKTEIETAVKEECSLEFIENEFDLDVIKKEWQKNKRKIISEKIKKAMSAKYKIIFKDDNSINFTRHFKKVSIDDKERLYWSAMDKNVRNFRTMAYTCNLCTTGYAKSEYYAKHMRTFHSKTSGNFECDICKRKYKCKSRLKSHIIEHFSKYVCTICKFETYKLWTINGHLDCAHRRAVMCLSCGLKFEKRPEFYDHYKKMHSKVICDTCGKKYTKKQSLIQHIVKRHSKHRCHICKRDYSSLDALTRHNNLHHVISRTEHCYCVECDIQFDNMSRYTTHLKTSIKHKPIVGIPCPECNKVYNKKCTMNNHYNHVHLRKTKFYCDKCKRYFLNGFRLRQHIASVHDKIPQEKNKICPHCGRGFSTNRILTNHIRTHTGERPYSCEICQSTFTQKTALKVHKRAIHKIKD</sequence>
<dbReference type="GO" id="GO:0001228">
    <property type="term" value="F:DNA-binding transcription activator activity, RNA polymerase II-specific"/>
    <property type="evidence" value="ECO:0007669"/>
    <property type="project" value="TreeGrafter"/>
</dbReference>
<evidence type="ECO:0000256" key="3">
    <source>
        <dbReference type="ARBA" id="ARBA00022737"/>
    </source>
</evidence>
<evidence type="ECO:0000256" key="7">
    <source>
        <dbReference type="PROSITE-ProRule" id="PRU00042"/>
    </source>
</evidence>
<dbReference type="Pfam" id="PF00096">
    <property type="entry name" value="zf-C2H2"/>
    <property type="match status" value="3"/>
</dbReference>
<dbReference type="Pfam" id="PF12874">
    <property type="entry name" value="zf-met"/>
    <property type="match status" value="1"/>
</dbReference>
<dbReference type="Pfam" id="PF13894">
    <property type="entry name" value="zf-C2H2_4"/>
    <property type="match status" value="1"/>
</dbReference>
<dbReference type="PROSITE" id="PS50157">
    <property type="entry name" value="ZINC_FINGER_C2H2_2"/>
    <property type="match status" value="7"/>
</dbReference>
<feature type="domain" description="C2H2-type" evidence="8">
    <location>
        <begin position="444"/>
        <end position="467"/>
    </location>
</feature>
<dbReference type="EMBL" id="OV170229">
    <property type="protein sequence ID" value="CAH0730996.1"/>
    <property type="molecule type" value="Genomic_DNA"/>
</dbReference>
<dbReference type="FunFam" id="3.30.160.60:FF:000100">
    <property type="entry name" value="Zinc finger 45-like"/>
    <property type="match status" value="1"/>
</dbReference>
<dbReference type="Gene3D" id="3.30.160.60">
    <property type="entry name" value="Classic Zinc Finger"/>
    <property type="match status" value="5"/>
</dbReference>
<evidence type="ECO:0000259" key="8">
    <source>
        <dbReference type="PROSITE" id="PS50157"/>
    </source>
</evidence>
<feature type="domain" description="C2H2-type" evidence="8">
    <location>
        <begin position="476"/>
        <end position="503"/>
    </location>
</feature>
<dbReference type="PROSITE" id="PS00028">
    <property type="entry name" value="ZINC_FINGER_C2H2_1"/>
    <property type="match status" value="8"/>
</dbReference>